<dbReference type="GO" id="GO:0090729">
    <property type="term" value="F:toxin activity"/>
    <property type="evidence" value="ECO:0007669"/>
    <property type="project" value="UniProtKB-KW"/>
</dbReference>
<keyword evidence="4" id="KW-1015">Disulfide bond</keyword>
<dbReference type="Proteomes" id="UP000800092">
    <property type="component" value="Unassembled WGS sequence"/>
</dbReference>
<evidence type="ECO:0000313" key="6">
    <source>
        <dbReference type="EMBL" id="KAF2228654.1"/>
    </source>
</evidence>
<evidence type="ECO:0000256" key="2">
    <source>
        <dbReference type="ARBA" id="ARBA00022729"/>
    </source>
</evidence>
<dbReference type="SUPFAM" id="SSF56399">
    <property type="entry name" value="ADP-ribosylation"/>
    <property type="match status" value="1"/>
</dbReference>
<evidence type="ECO:0000256" key="3">
    <source>
        <dbReference type="ARBA" id="ARBA00023026"/>
    </source>
</evidence>
<evidence type="ECO:0000256" key="4">
    <source>
        <dbReference type="ARBA" id="ARBA00023157"/>
    </source>
</evidence>
<keyword evidence="7" id="KW-1185">Reference proteome</keyword>
<accession>A0A6A6GSB0</accession>
<evidence type="ECO:0000256" key="5">
    <source>
        <dbReference type="SAM" id="MobiDB-lite"/>
    </source>
</evidence>
<dbReference type="EMBL" id="ML991902">
    <property type="protein sequence ID" value="KAF2228654.1"/>
    <property type="molecule type" value="Genomic_DNA"/>
</dbReference>
<dbReference type="InterPro" id="IPR001144">
    <property type="entry name" value="Enterotoxin_A"/>
</dbReference>
<feature type="region of interest" description="Disordered" evidence="5">
    <location>
        <begin position="178"/>
        <end position="199"/>
    </location>
</feature>
<evidence type="ECO:0000256" key="1">
    <source>
        <dbReference type="ARBA" id="ARBA00022656"/>
    </source>
</evidence>
<reference evidence="6" key="1">
    <citation type="journal article" date="2020" name="Stud. Mycol.">
        <title>101 Dothideomycetes genomes: a test case for predicting lifestyles and emergence of pathogens.</title>
        <authorList>
            <person name="Haridas S."/>
            <person name="Albert R."/>
            <person name="Binder M."/>
            <person name="Bloem J."/>
            <person name="Labutti K."/>
            <person name="Salamov A."/>
            <person name="Andreopoulos B."/>
            <person name="Baker S."/>
            <person name="Barry K."/>
            <person name="Bills G."/>
            <person name="Bluhm B."/>
            <person name="Cannon C."/>
            <person name="Castanera R."/>
            <person name="Culley D."/>
            <person name="Daum C."/>
            <person name="Ezra D."/>
            <person name="Gonzalez J."/>
            <person name="Henrissat B."/>
            <person name="Kuo A."/>
            <person name="Liang C."/>
            <person name="Lipzen A."/>
            <person name="Lutzoni F."/>
            <person name="Magnuson J."/>
            <person name="Mondo S."/>
            <person name="Nolan M."/>
            <person name="Ohm R."/>
            <person name="Pangilinan J."/>
            <person name="Park H.-J."/>
            <person name="Ramirez L."/>
            <person name="Alfaro M."/>
            <person name="Sun H."/>
            <person name="Tritt A."/>
            <person name="Yoshinaga Y."/>
            <person name="Zwiers L.-H."/>
            <person name="Turgeon B."/>
            <person name="Goodwin S."/>
            <person name="Spatafora J."/>
            <person name="Crous P."/>
            <person name="Grigoriev I."/>
        </authorList>
    </citation>
    <scope>NUCLEOTIDE SEQUENCE</scope>
    <source>
        <strain evidence="6">Tuck. ex Michener</strain>
    </source>
</reference>
<name>A0A6A6GSB0_VIRVR</name>
<dbReference type="Gene3D" id="3.90.210.10">
    <property type="entry name" value="Heat-Labile Enterotoxin, subunit A"/>
    <property type="match status" value="1"/>
</dbReference>
<dbReference type="AlphaFoldDB" id="A0A6A6GSB0"/>
<proteinExistence type="predicted"/>
<keyword evidence="3" id="KW-0843">Virulence</keyword>
<dbReference type="OrthoDB" id="3767032at2759"/>
<protein>
    <submittedName>
        <fullName evidence="6">ADP-ribosylation</fullName>
    </submittedName>
</protein>
<dbReference type="Pfam" id="PF01375">
    <property type="entry name" value="Enterotoxin_a"/>
    <property type="match status" value="1"/>
</dbReference>
<keyword evidence="2" id="KW-0732">Signal</keyword>
<organism evidence="6 7">
    <name type="scientific">Viridothelium virens</name>
    <name type="common">Speckled blister lichen</name>
    <name type="synonym">Trypethelium virens</name>
    <dbReference type="NCBI Taxonomy" id="1048519"/>
    <lineage>
        <taxon>Eukaryota</taxon>
        <taxon>Fungi</taxon>
        <taxon>Dikarya</taxon>
        <taxon>Ascomycota</taxon>
        <taxon>Pezizomycotina</taxon>
        <taxon>Dothideomycetes</taxon>
        <taxon>Dothideomycetes incertae sedis</taxon>
        <taxon>Trypetheliales</taxon>
        <taxon>Trypetheliaceae</taxon>
        <taxon>Viridothelium</taxon>
    </lineage>
</organism>
<gene>
    <name evidence="6" type="ORF">EV356DRAFT_497867</name>
</gene>
<sequence length="199" mass="22189">MISSFEIFRINHPPQSFRRLEPAVPPKNQLKMFGRAFLTFISFLVLLGHAVATTYYRGDSRSPTEIKNAGGFKAKDPDGDGDVLAHANNALGASDPWVSTSSDYSVGEKNGNEPGYGWVYYIDSSGLTFVDVNQAFKDQKKTNKFAVENEFAVKGEIPWDNVIKWDRLNYGAFDETETKEDFEKSQGGGTKRSVRPFVA</sequence>
<evidence type="ECO:0000313" key="7">
    <source>
        <dbReference type="Proteomes" id="UP000800092"/>
    </source>
</evidence>
<keyword evidence="1" id="KW-0800">Toxin</keyword>